<evidence type="ECO:0000313" key="2">
    <source>
        <dbReference type="Proteomes" id="UP000887013"/>
    </source>
</evidence>
<comment type="caution">
    <text evidence="1">The sequence shown here is derived from an EMBL/GenBank/DDBJ whole genome shotgun (WGS) entry which is preliminary data.</text>
</comment>
<keyword evidence="2" id="KW-1185">Reference proteome</keyword>
<reference evidence="1" key="1">
    <citation type="submission" date="2020-08" db="EMBL/GenBank/DDBJ databases">
        <title>Multicomponent nature underlies the extraordinary mechanical properties of spider dragline silk.</title>
        <authorList>
            <person name="Kono N."/>
            <person name="Nakamura H."/>
            <person name="Mori M."/>
            <person name="Yoshida Y."/>
            <person name="Ohtoshi R."/>
            <person name="Malay A.D."/>
            <person name="Moran D.A.P."/>
            <person name="Tomita M."/>
            <person name="Numata K."/>
            <person name="Arakawa K."/>
        </authorList>
    </citation>
    <scope>NUCLEOTIDE SEQUENCE</scope>
</reference>
<gene>
    <name evidence="1" type="ORF">NPIL_193181</name>
</gene>
<protein>
    <submittedName>
        <fullName evidence="1">Uncharacterized protein</fullName>
    </submittedName>
</protein>
<accession>A0A8X6ND49</accession>
<dbReference type="AlphaFoldDB" id="A0A8X6ND49"/>
<dbReference type="EMBL" id="BMAW01008464">
    <property type="protein sequence ID" value="GFT08668.1"/>
    <property type="molecule type" value="Genomic_DNA"/>
</dbReference>
<dbReference type="Proteomes" id="UP000887013">
    <property type="component" value="Unassembled WGS sequence"/>
</dbReference>
<evidence type="ECO:0000313" key="1">
    <source>
        <dbReference type="EMBL" id="GFT08668.1"/>
    </source>
</evidence>
<name>A0A8X6ND49_NEPPI</name>
<organism evidence="1 2">
    <name type="scientific">Nephila pilipes</name>
    <name type="common">Giant wood spider</name>
    <name type="synonym">Nephila maculata</name>
    <dbReference type="NCBI Taxonomy" id="299642"/>
    <lineage>
        <taxon>Eukaryota</taxon>
        <taxon>Metazoa</taxon>
        <taxon>Ecdysozoa</taxon>
        <taxon>Arthropoda</taxon>
        <taxon>Chelicerata</taxon>
        <taxon>Arachnida</taxon>
        <taxon>Araneae</taxon>
        <taxon>Araneomorphae</taxon>
        <taxon>Entelegynae</taxon>
        <taxon>Araneoidea</taxon>
        <taxon>Nephilidae</taxon>
        <taxon>Nephila</taxon>
    </lineage>
</organism>
<proteinExistence type="predicted"/>
<sequence length="117" mass="12933">MNGTAPTVHSPAEWHLPDVCAISTVPAQPDTVSRFQKCCSPSAPHFAQNSETQVRWWWLLHKATQQIAPAPAARYLKMAWPRKMPRPYGNKVVQKPAHTAACPGQLPQVQGMCTIGH</sequence>